<protein>
    <submittedName>
        <fullName evidence="1">Uncharacterized protein</fullName>
    </submittedName>
</protein>
<keyword evidence="2" id="KW-1185">Reference proteome</keyword>
<gene>
    <name evidence="1" type="ORF">OOJ96_15515</name>
</gene>
<evidence type="ECO:0000313" key="2">
    <source>
        <dbReference type="Proteomes" id="UP001637618"/>
    </source>
</evidence>
<reference evidence="1" key="1">
    <citation type="submission" date="2022-11" db="EMBL/GenBank/DDBJ databases">
        <title>Draft genome sequences of strains of Pseudomonas imrae sp. nov.</title>
        <authorList>
            <person name="Salva Serra F."/>
            <person name="Nimje P."/>
            <person name="Moore E.R.B."/>
            <person name="Marathe N.P."/>
        </authorList>
    </citation>
    <scope>NUCLEOTIDE SEQUENCE</scope>
    <source>
        <strain evidence="1">15FMM2</strain>
    </source>
</reference>
<organism evidence="1 2">
    <name type="scientific">Pseudomonas imrae</name>
    <dbReference type="NCBI Taxonomy" id="2992837"/>
    <lineage>
        <taxon>Bacteria</taxon>
        <taxon>Pseudomonadati</taxon>
        <taxon>Pseudomonadota</taxon>
        <taxon>Gammaproteobacteria</taxon>
        <taxon>Pseudomonadales</taxon>
        <taxon>Pseudomonadaceae</taxon>
        <taxon>Pseudomonas</taxon>
    </lineage>
</organism>
<name>A0ACC7PGY7_9PSED</name>
<dbReference type="Proteomes" id="UP001637618">
    <property type="component" value="Unassembled WGS sequence"/>
</dbReference>
<dbReference type="EMBL" id="JAPEQY010000011">
    <property type="protein sequence ID" value="MFO2478814.1"/>
    <property type="molecule type" value="Genomic_DNA"/>
</dbReference>
<accession>A0ACC7PGY7</accession>
<evidence type="ECO:0000313" key="1">
    <source>
        <dbReference type="EMBL" id="MFO2478814.1"/>
    </source>
</evidence>
<comment type="caution">
    <text evidence="1">The sequence shown here is derived from an EMBL/GenBank/DDBJ whole genome shotgun (WGS) entry which is preliminary data.</text>
</comment>
<sequence length="82" mass="9155">MSDFSVNDFLTGRSRKSDFNTFDYGSDLWNRRFHWLLAVGACLLRAKFSGVCRAPSAGNCATLPPVYRSKILKEKHDVQGAG</sequence>
<proteinExistence type="predicted"/>